<accession>A0A010RFJ8</accession>
<evidence type="ECO:0000313" key="1">
    <source>
        <dbReference type="EMBL" id="EXF79096.1"/>
    </source>
</evidence>
<gene>
    <name evidence="1" type="ORF">CFIO01_06418</name>
</gene>
<protein>
    <submittedName>
        <fullName evidence="1">Uncharacterized protein</fullName>
    </submittedName>
</protein>
<dbReference type="EMBL" id="JARH01000575">
    <property type="protein sequence ID" value="EXF79096.1"/>
    <property type="molecule type" value="Genomic_DNA"/>
</dbReference>
<name>A0A010RFJ8_9PEZI</name>
<comment type="caution">
    <text evidence="1">The sequence shown here is derived from an EMBL/GenBank/DDBJ whole genome shotgun (WGS) entry which is preliminary data.</text>
</comment>
<reference evidence="1 2" key="1">
    <citation type="submission" date="2014-02" db="EMBL/GenBank/DDBJ databases">
        <title>The genome sequence of Colletotrichum fioriniae PJ7.</title>
        <authorList>
            <person name="Baroncelli R."/>
            <person name="Thon M.R."/>
        </authorList>
    </citation>
    <scope>NUCLEOTIDE SEQUENCE [LARGE SCALE GENOMIC DNA]</scope>
    <source>
        <strain evidence="1 2">PJ7</strain>
    </source>
</reference>
<dbReference type="OrthoDB" id="10639075at2759"/>
<organism evidence="1 2">
    <name type="scientific">Colletotrichum fioriniae PJ7</name>
    <dbReference type="NCBI Taxonomy" id="1445577"/>
    <lineage>
        <taxon>Eukaryota</taxon>
        <taxon>Fungi</taxon>
        <taxon>Dikarya</taxon>
        <taxon>Ascomycota</taxon>
        <taxon>Pezizomycotina</taxon>
        <taxon>Sordariomycetes</taxon>
        <taxon>Hypocreomycetidae</taxon>
        <taxon>Glomerellales</taxon>
        <taxon>Glomerellaceae</taxon>
        <taxon>Colletotrichum</taxon>
        <taxon>Colletotrichum acutatum species complex</taxon>
    </lineage>
</organism>
<dbReference type="AlphaFoldDB" id="A0A010RFJ8"/>
<keyword evidence="2" id="KW-1185">Reference proteome</keyword>
<sequence>MRYSPAQSHQPRTFNAIDMRPSTAPNIRKKLQVALHPGLSSNPLTTQAHVPPLQKQYPWPMDGGGGGGGGGGVGRSIGSRSCASKTFPRPIILNLVHPAPPQTVSLSVQGSDHRPSVAEPCIRGTTTDASWIDGYAVTQSGSTYTTPNTTDTISRLQAFH</sequence>
<dbReference type="KEGG" id="cfj:CFIO01_06418"/>
<dbReference type="HOGENOM" id="CLU_1652021_0_0_1"/>
<dbReference type="Proteomes" id="UP000020467">
    <property type="component" value="Unassembled WGS sequence"/>
</dbReference>
<proteinExistence type="predicted"/>
<evidence type="ECO:0000313" key="2">
    <source>
        <dbReference type="Proteomes" id="UP000020467"/>
    </source>
</evidence>